<proteinExistence type="inferred from homology"/>
<dbReference type="PANTHER" id="PTHR15454:SF73">
    <property type="entry name" value="DYNEIN AXONEMAL LIGHT CHAIN 1"/>
    <property type="match status" value="1"/>
</dbReference>
<keyword evidence="8" id="KW-0206">Cytoskeleton</keyword>
<keyword evidence="5" id="KW-0677">Repeat</keyword>
<dbReference type="FunFam" id="3.80.10.10:FF:000049">
    <property type="entry name" value="Dynein light chain 1"/>
    <property type="match status" value="1"/>
</dbReference>
<dbReference type="SMART" id="SM00365">
    <property type="entry name" value="LRR_SD22"/>
    <property type="match status" value="4"/>
</dbReference>
<keyword evidence="2" id="KW-0963">Cytoplasm</keyword>
<evidence type="ECO:0000256" key="8">
    <source>
        <dbReference type="ARBA" id="ARBA00023212"/>
    </source>
</evidence>
<evidence type="ECO:0000256" key="10">
    <source>
        <dbReference type="ARBA" id="ARBA00049659"/>
    </source>
</evidence>
<evidence type="ECO:0000256" key="9">
    <source>
        <dbReference type="ARBA" id="ARBA00023273"/>
    </source>
</evidence>
<evidence type="ECO:0000256" key="7">
    <source>
        <dbReference type="ARBA" id="ARBA00023175"/>
    </source>
</evidence>
<comment type="caution">
    <text evidence="12">The sequence shown here is derived from an EMBL/GenBank/DDBJ whole genome shotgun (WGS) entry which is preliminary data.</text>
</comment>
<evidence type="ECO:0000256" key="6">
    <source>
        <dbReference type="ARBA" id="ARBA00023017"/>
    </source>
</evidence>
<dbReference type="GO" id="GO:0005874">
    <property type="term" value="C:microtubule"/>
    <property type="evidence" value="ECO:0007669"/>
    <property type="project" value="UniProtKB-KW"/>
</dbReference>
<sequence length="192" mass="21951">MTMTCTKAIQEWEARTGQRAAEASEVKLICWNPPINKMDQGLSQLINCRKLSLSTNSIEKIMNLSNLRSLEILSIGRNQIRKISGLDEVGGTLKELWISYNLIEKLDGLQNCVRLTTLFVSNNKIKNWEEINRLNQLQELRNVLLSGNPIYDSFQNKDDARPMVIKRCPHIEVLDGAIVSDQVRKQAEELRD</sequence>
<evidence type="ECO:0000256" key="3">
    <source>
        <dbReference type="ARBA" id="ARBA00022614"/>
    </source>
</evidence>
<organism evidence="12 13">
    <name type="scientific">Blepharisma stoltei</name>
    <dbReference type="NCBI Taxonomy" id="1481888"/>
    <lineage>
        <taxon>Eukaryota</taxon>
        <taxon>Sar</taxon>
        <taxon>Alveolata</taxon>
        <taxon>Ciliophora</taxon>
        <taxon>Postciliodesmatophora</taxon>
        <taxon>Heterotrichea</taxon>
        <taxon>Heterotrichida</taxon>
        <taxon>Blepharismidae</taxon>
        <taxon>Blepharisma</taxon>
    </lineage>
</organism>
<evidence type="ECO:0000256" key="11">
    <source>
        <dbReference type="ARBA" id="ARBA00049760"/>
    </source>
</evidence>
<dbReference type="InterPro" id="IPR001611">
    <property type="entry name" value="Leu-rich_rpt"/>
</dbReference>
<protein>
    <recommendedName>
        <fullName evidence="11">Dynein axonemal light chain 1</fullName>
    </recommendedName>
</protein>
<reference evidence="12" key="1">
    <citation type="submission" date="2021-09" db="EMBL/GenBank/DDBJ databases">
        <authorList>
            <consortium name="AG Swart"/>
            <person name="Singh M."/>
            <person name="Singh A."/>
            <person name="Seah K."/>
            <person name="Emmerich C."/>
        </authorList>
    </citation>
    <scope>NUCLEOTIDE SEQUENCE</scope>
    <source>
        <strain evidence="12">ATCC30299</strain>
    </source>
</reference>
<gene>
    <name evidence="12" type="ORF">BSTOLATCC_MIC33051</name>
</gene>
<evidence type="ECO:0000256" key="4">
    <source>
        <dbReference type="ARBA" id="ARBA00022701"/>
    </source>
</evidence>
<keyword evidence="9" id="KW-0966">Cell projection</keyword>
<dbReference type="GO" id="GO:0005930">
    <property type="term" value="C:axoneme"/>
    <property type="evidence" value="ECO:0007669"/>
    <property type="project" value="UniProtKB-SubCell"/>
</dbReference>
<evidence type="ECO:0000256" key="1">
    <source>
        <dbReference type="ARBA" id="ARBA00004430"/>
    </source>
</evidence>
<evidence type="ECO:0000256" key="5">
    <source>
        <dbReference type="ARBA" id="ARBA00022737"/>
    </source>
</evidence>
<dbReference type="InterPro" id="IPR025875">
    <property type="entry name" value="Leu-rich_rpt_4"/>
</dbReference>
<keyword evidence="4" id="KW-0493">Microtubule</keyword>
<dbReference type="GO" id="GO:0030286">
    <property type="term" value="C:dynein complex"/>
    <property type="evidence" value="ECO:0007669"/>
    <property type="project" value="UniProtKB-KW"/>
</dbReference>
<dbReference type="AlphaFoldDB" id="A0AAU9JFK0"/>
<keyword evidence="6" id="KW-0243">Dynein</keyword>
<dbReference type="SUPFAM" id="SSF52058">
    <property type="entry name" value="L domain-like"/>
    <property type="match status" value="1"/>
</dbReference>
<dbReference type="EMBL" id="CAJZBQ010000033">
    <property type="protein sequence ID" value="CAG9323149.1"/>
    <property type="molecule type" value="Genomic_DNA"/>
</dbReference>
<dbReference type="Gene3D" id="3.80.10.10">
    <property type="entry name" value="Ribonuclease Inhibitor"/>
    <property type="match status" value="1"/>
</dbReference>
<comment type="subcellular location">
    <subcellularLocation>
        <location evidence="1">Cytoplasm</location>
        <location evidence="1">Cytoskeleton</location>
        <location evidence="1">Cilium axoneme</location>
    </subcellularLocation>
</comment>
<accession>A0AAU9JFK0</accession>
<keyword evidence="3" id="KW-0433">Leucine-rich repeat</keyword>
<evidence type="ECO:0000313" key="12">
    <source>
        <dbReference type="EMBL" id="CAG9323149.1"/>
    </source>
</evidence>
<keyword evidence="13" id="KW-1185">Reference proteome</keyword>
<dbReference type="Pfam" id="PF12799">
    <property type="entry name" value="LRR_4"/>
    <property type="match status" value="1"/>
</dbReference>
<name>A0AAU9JFK0_9CILI</name>
<keyword evidence="7" id="KW-0505">Motor protein</keyword>
<dbReference type="PANTHER" id="PTHR15454">
    <property type="entry name" value="NISCHARIN RELATED"/>
    <property type="match status" value="1"/>
</dbReference>
<dbReference type="Proteomes" id="UP001162131">
    <property type="component" value="Unassembled WGS sequence"/>
</dbReference>
<evidence type="ECO:0000256" key="2">
    <source>
        <dbReference type="ARBA" id="ARBA00022490"/>
    </source>
</evidence>
<comment type="similarity">
    <text evidence="10">Belongs to the dynein light chain LC1-type family.</text>
</comment>
<evidence type="ECO:0000313" key="13">
    <source>
        <dbReference type="Proteomes" id="UP001162131"/>
    </source>
</evidence>
<dbReference type="PROSITE" id="PS51450">
    <property type="entry name" value="LRR"/>
    <property type="match status" value="4"/>
</dbReference>
<dbReference type="InterPro" id="IPR032675">
    <property type="entry name" value="LRR_dom_sf"/>
</dbReference>